<dbReference type="SUPFAM" id="SSF81321">
    <property type="entry name" value="Family A G protein-coupled receptor-like"/>
    <property type="match status" value="1"/>
</dbReference>
<feature type="transmembrane region" description="Helical" evidence="19">
    <location>
        <begin position="36"/>
        <end position="62"/>
    </location>
</feature>
<dbReference type="PROSITE" id="PS00237">
    <property type="entry name" value="G_PROTEIN_RECEP_F1_1"/>
    <property type="match status" value="1"/>
</dbReference>
<evidence type="ECO:0000256" key="2">
    <source>
        <dbReference type="ARBA" id="ARBA00013755"/>
    </source>
</evidence>
<evidence type="ECO:0000256" key="3">
    <source>
        <dbReference type="ARBA" id="ARBA00022475"/>
    </source>
</evidence>
<evidence type="ECO:0000256" key="11">
    <source>
        <dbReference type="ARBA" id="ARBA00023180"/>
    </source>
</evidence>
<organism evidence="21 22">
    <name type="scientific">Eurystomus gularis</name>
    <dbReference type="NCBI Taxonomy" id="325343"/>
    <lineage>
        <taxon>Eukaryota</taxon>
        <taxon>Metazoa</taxon>
        <taxon>Chordata</taxon>
        <taxon>Craniata</taxon>
        <taxon>Vertebrata</taxon>
        <taxon>Euteleostomi</taxon>
        <taxon>Archelosauria</taxon>
        <taxon>Archosauria</taxon>
        <taxon>Dinosauria</taxon>
        <taxon>Saurischia</taxon>
        <taxon>Theropoda</taxon>
        <taxon>Coelurosauria</taxon>
        <taxon>Aves</taxon>
        <taxon>Neognathae</taxon>
        <taxon>Neoaves</taxon>
        <taxon>Telluraves</taxon>
        <taxon>Coraciimorphae</taxon>
        <taxon>Coraciiformes</taxon>
        <taxon>Coraciidae</taxon>
        <taxon>Eurystomus</taxon>
    </lineage>
</organism>
<keyword evidence="12 17" id="KW-0807">Transducer</keyword>
<dbReference type="InterPro" id="IPR001681">
    <property type="entry name" value="Neurokn_rcpt"/>
</dbReference>
<comment type="subcellular location">
    <subcellularLocation>
        <location evidence="1">Cell membrane</location>
        <topology evidence="1">Multi-pass membrane protein</topology>
    </subcellularLocation>
</comment>
<dbReference type="PRINTS" id="PR00244">
    <property type="entry name" value="NEUROKININR"/>
</dbReference>
<feature type="compositionally biased region" description="Polar residues" evidence="18">
    <location>
        <begin position="385"/>
        <end position="411"/>
    </location>
</feature>
<keyword evidence="9 16" id="KW-1015">Disulfide bond</keyword>
<feature type="transmembrane region" description="Helical" evidence="19">
    <location>
        <begin position="153"/>
        <end position="172"/>
    </location>
</feature>
<evidence type="ECO:0000256" key="4">
    <source>
        <dbReference type="ARBA" id="ARBA00022692"/>
    </source>
</evidence>
<evidence type="ECO:0000313" key="22">
    <source>
        <dbReference type="Proteomes" id="UP000541249"/>
    </source>
</evidence>
<keyword evidence="22" id="KW-1185">Reference proteome</keyword>
<dbReference type="InterPro" id="IPR017452">
    <property type="entry name" value="GPCR_Rhodpsn_7TM"/>
</dbReference>
<evidence type="ECO:0000256" key="5">
    <source>
        <dbReference type="ARBA" id="ARBA00022989"/>
    </source>
</evidence>
<keyword evidence="3" id="KW-1003">Cell membrane</keyword>
<feature type="non-terminal residue" evidence="21">
    <location>
        <position position="411"/>
    </location>
</feature>
<dbReference type="OrthoDB" id="5981855at2759"/>
<feature type="transmembrane region" description="Helical" evidence="19">
    <location>
        <begin position="290"/>
        <end position="312"/>
    </location>
</feature>
<keyword evidence="13" id="KW-0449">Lipoprotein</keyword>
<dbReference type="GO" id="GO:0097225">
    <property type="term" value="C:sperm midpiece"/>
    <property type="evidence" value="ECO:0007669"/>
    <property type="project" value="TreeGrafter"/>
</dbReference>
<evidence type="ECO:0000256" key="13">
    <source>
        <dbReference type="ARBA" id="ARBA00023288"/>
    </source>
</evidence>
<evidence type="ECO:0000256" key="1">
    <source>
        <dbReference type="ARBA" id="ARBA00004651"/>
    </source>
</evidence>
<protein>
    <recommendedName>
        <fullName evidence="2">Substance-P receptor</fullName>
    </recommendedName>
    <alternativeName>
        <fullName evidence="14">NK-1 receptor</fullName>
    </alternativeName>
    <alternativeName>
        <fullName evidence="15">Tachykinin receptor 1</fullName>
    </alternativeName>
</protein>
<evidence type="ECO:0000256" key="9">
    <source>
        <dbReference type="ARBA" id="ARBA00023157"/>
    </source>
</evidence>
<dbReference type="CDD" id="cd16002">
    <property type="entry name" value="7tmA_NK1R"/>
    <property type="match status" value="1"/>
</dbReference>
<dbReference type="Gene3D" id="1.20.1070.10">
    <property type="entry name" value="Rhodopsin 7-helix transmembrane proteins"/>
    <property type="match status" value="1"/>
</dbReference>
<dbReference type="EMBL" id="VZZY01008662">
    <property type="protein sequence ID" value="NXW57605.1"/>
    <property type="molecule type" value="Genomic_DNA"/>
</dbReference>
<feature type="disulfide bond" evidence="16">
    <location>
        <begin position="109"/>
        <end position="184"/>
    </location>
</feature>
<feature type="transmembrane region" description="Helical" evidence="19">
    <location>
        <begin position="114"/>
        <end position="132"/>
    </location>
</feature>
<keyword evidence="8" id="KW-0564">Palmitate</keyword>
<feature type="transmembrane region" description="Helical" evidence="19">
    <location>
        <begin position="74"/>
        <end position="94"/>
    </location>
</feature>
<keyword evidence="10 17" id="KW-0675">Receptor</keyword>
<evidence type="ECO:0000256" key="12">
    <source>
        <dbReference type="ARBA" id="ARBA00023224"/>
    </source>
</evidence>
<name>A0A7L4D572_9AVES</name>
<evidence type="ECO:0000256" key="6">
    <source>
        <dbReference type="ARBA" id="ARBA00023040"/>
    </source>
</evidence>
<comment type="similarity">
    <text evidence="17">Belongs to the G-protein coupled receptor 1 family.</text>
</comment>
<feature type="transmembrane region" description="Helical" evidence="19">
    <location>
        <begin position="206"/>
        <end position="229"/>
    </location>
</feature>
<evidence type="ECO:0000256" key="15">
    <source>
        <dbReference type="ARBA" id="ARBA00031714"/>
    </source>
</evidence>
<dbReference type="GO" id="GO:0016496">
    <property type="term" value="F:substance P receptor activity"/>
    <property type="evidence" value="ECO:0007669"/>
    <property type="project" value="TreeGrafter"/>
</dbReference>
<evidence type="ECO:0000256" key="14">
    <source>
        <dbReference type="ARBA" id="ARBA00031678"/>
    </source>
</evidence>
<accession>A0A7L4D572</accession>
<comment type="caution">
    <text evidence="21">The sequence shown here is derived from an EMBL/GenBank/DDBJ whole genome shotgun (WGS) entry which is preliminary data.</text>
</comment>
<evidence type="ECO:0000256" key="7">
    <source>
        <dbReference type="ARBA" id="ARBA00023136"/>
    </source>
</evidence>
<evidence type="ECO:0000259" key="20">
    <source>
        <dbReference type="PROSITE" id="PS50262"/>
    </source>
</evidence>
<dbReference type="PANTHER" id="PTHR46925:SF4">
    <property type="entry name" value="SUBSTANCE-P RECEPTOR"/>
    <property type="match status" value="1"/>
</dbReference>
<evidence type="ECO:0000256" key="10">
    <source>
        <dbReference type="ARBA" id="ARBA00023170"/>
    </source>
</evidence>
<dbReference type="PRINTS" id="PR00237">
    <property type="entry name" value="GPCRRHODOPSN"/>
</dbReference>
<dbReference type="PROSITE" id="PS50262">
    <property type="entry name" value="G_PROTEIN_RECEP_F1_2"/>
    <property type="match status" value="1"/>
</dbReference>
<dbReference type="Proteomes" id="UP000541249">
    <property type="component" value="Unassembled WGS sequence"/>
</dbReference>
<sequence>MDDSLPLKAELDHQWLLNISLNESFPNQFVQPPWQVALWAVAYALIVVVSVVGNVVVMWIILAHKRMRTVTNYFLVNLAFAEASMSAFNTVVNFTYAVHNEWYYGLLYCKFHNFFPIAAVFASIYSMTAIALDRYMAIIHPLQPRLSATATKVVIGIIWLLAFLLAFPQGFYSVMAELPGRLVCLVEWPEHSTNVYGKTYHFCMTILIYFLPLLVIGWAYTVVGITLWASEIPGDSSDRYHEQVSAKRKVVKMMIIVVCTFALCWLPYHIYFTLQYFNPEWYLQKFIQQVYLAIMWLAMSSTMYNPIIYCCLNDRFRVGFKHAFRWCPFISAGEYEGLEMKSARYLQTQSSMYKVSRIETTVSSAVGAAEEELEENSKAKRLSVDMTSNGSSRSDSKTVSESFSFYSNTLT</sequence>
<evidence type="ECO:0000256" key="19">
    <source>
        <dbReference type="SAM" id="Phobius"/>
    </source>
</evidence>
<keyword evidence="6 17" id="KW-0297">G-protein coupled receptor</keyword>
<dbReference type="InterPro" id="IPR000276">
    <property type="entry name" value="GPCR_Rhodpsn"/>
</dbReference>
<proteinExistence type="inferred from homology"/>
<feature type="domain" description="G-protein coupled receptors family 1 profile" evidence="20">
    <location>
        <begin position="53"/>
        <end position="309"/>
    </location>
</feature>
<feature type="transmembrane region" description="Helical" evidence="19">
    <location>
        <begin position="250"/>
        <end position="270"/>
    </location>
</feature>
<evidence type="ECO:0000256" key="17">
    <source>
        <dbReference type="RuleBase" id="RU000688"/>
    </source>
</evidence>
<keyword evidence="4 17" id="KW-0812">Transmembrane</keyword>
<dbReference type="PRINTS" id="PR01024">
    <property type="entry name" value="NEUROKININ1R"/>
</dbReference>
<dbReference type="FunFam" id="1.20.1070.10:FF:000078">
    <property type="entry name" value="Neuromedin-K receptor"/>
    <property type="match status" value="1"/>
</dbReference>
<evidence type="ECO:0000313" key="21">
    <source>
        <dbReference type="EMBL" id="NXW57605.1"/>
    </source>
</evidence>
<dbReference type="InterPro" id="IPR000046">
    <property type="entry name" value="NK1_rcpt"/>
</dbReference>
<keyword evidence="5 19" id="KW-1133">Transmembrane helix</keyword>
<evidence type="ECO:0000256" key="8">
    <source>
        <dbReference type="ARBA" id="ARBA00023139"/>
    </source>
</evidence>
<reference evidence="21 22" key="1">
    <citation type="submission" date="2019-09" db="EMBL/GenBank/DDBJ databases">
        <title>Bird 10,000 Genomes (B10K) Project - Family phase.</title>
        <authorList>
            <person name="Zhang G."/>
        </authorList>
    </citation>
    <scope>NUCLEOTIDE SEQUENCE [LARGE SCALE GENOMIC DNA]</scope>
    <source>
        <strain evidence="21">B10K-DU-002-51</strain>
        <tissue evidence="21">Muscle</tissue>
    </source>
</reference>
<keyword evidence="7 19" id="KW-0472">Membrane</keyword>
<dbReference type="GO" id="GO:1902093">
    <property type="term" value="P:positive regulation of flagellated sperm motility"/>
    <property type="evidence" value="ECO:0007669"/>
    <property type="project" value="TreeGrafter"/>
</dbReference>
<evidence type="ECO:0000256" key="18">
    <source>
        <dbReference type="SAM" id="MobiDB-lite"/>
    </source>
</evidence>
<dbReference type="Pfam" id="PF00001">
    <property type="entry name" value="7tm_1"/>
    <property type="match status" value="1"/>
</dbReference>
<feature type="region of interest" description="Disordered" evidence="18">
    <location>
        <begin position="377"/>
        <end position="411"/>
    </location>
</feature>
<keyword evidence="11" id="KW-0325">Glycoprotein</keyword>
<feature type="non-terminal residue" evidence="21">
    <location>
        <position position="1"/>
    </location>
</feature>
<evidence type="ECO:0000256" key="16">
    <source>
        <dbReference type="PIRSR" id="PIRSR601681-50"/>
    </source>
</evidence>
<dbReference type="PANTHER" id="PTHR46925">
    <property type="entry name" value="G-PROTEIN COUPLED RECEPTOR TKR-1-RELATED"/>
    <property type="match status" value="1"/>
</dbReference>
<dbReference type="GO" id="GO:0005886">
    <property type="term" value="C:plasma membrane"/>
    <property type="evidence" value="ECO:0007669"/>
    <property type="project" value="UniProtKB-SubCell"/>
</dbReference>
<gene>
    <name evidence="21" type="primary">Tacr1</name>
    <name evidence="21" type="ORF">EURGUL_R10867</name>
</gene>
<dbReference type="AlphaFoldDB" id="A0A7L4D572"/>